<evidence type="ECO:0000313" key="2">
    <source>
        <dbReference type="EMBL" id="CBY21338.1"/>
    </source>
</evidence>
<feature type="region of interest" description="Disordered" evidence="1">
    <location>
        <begin position="41"/>
        <end position="90"/>
    </location>
</feature>
<proteinExistence type="predicted"/>
<feature type="region of interest" description="Disordered" evidence="1">
    <location>
        <begin position="226"/>
        <end position="250"/>
    </location>
</feature>
<dbReference type="Proteomes" id="UP000001307">
    <property type="component" value="Unassembled WGS sequence"/>
</dbReference>
<feature type="region of interest" description="Disordered" evidence="1">
    <location>
        <begin position="299"/>
        <end position="319"/>
    </location>
</feature>
<dbReference type="EMBL" id="FN653017">
    <property type="protein sequence ID" value="CBY21338.1"/>
    <property type="molecule type" value="Genomic_DNA"/>
</dbReference>
<keyword evidence="3" id="KW-1185">Reference proteome</keyword>
<accession>E4WW35</accession>
<protein>
    <submittedName>
        <fullName evidence="2">Uncharacterized protein</fullName>
    </submittedName>
</protein>
<gene>
    <name evidence="2" type="ORF">GSOID_T00009098001</name>
</gene>
<evidence type="ECO:0000313" key="3">
    <source>
        <dbReference type="Proteomes" id="UP000001307"/>
    </source>
</evidence>
<feature type="compositionally biased region" description="Low complexity" evidence="1">
    <location>
        <begin position="417"/>
        <end position="432"/>
    </location>
</feature>
<sequence>MEWEPKMEFQGQALANALDLSSRLAQPKKDKKQSSLFSALCDQNRRYEPEKENDADDDWRQFLADPTPFRDPPPSRSQLTSQNITSPRDCYSQQWSSNRWSTRTSGCSSLHSSEYAIDFDGIHLDDHSSFDDSNNGFILCDTPEGSITTHPDYLETYSENGARNQRHYRMPNRPSYHSADTLSDIFPRSFRPSLPYNPYSRSRVRTSTLHSTPSLSCPCPSEPVIPEQPPLQQPTNNLQNSLQPTSSKIDEKWHQLSDEERKKYLEDLIQSLSINDQLHIIRMIAPATDLQQHSDFQNTNAQVQASSTHQQAPQPVQSSETWNLQLQSCDAGTISEVEQYVAQCNVPHGYVMPNSNQYSTNEQQPVPDHFQMGPTQNLFCAHENNMSYANLQPMPNNPSHPQPSLNHQNSCPSVTSQQFPDPAQQPQQQIQPRLTRSNSDPNLADQMRHLQAKKKREDKQKQRHIYRWLNSQTTLRDRRKRKLLQERSLPQLFSQQEVVEVTSDPTIDEQNEEIDVCE</sequence>
<feature type="compositionally biased region" description="Basic and acidic residues" evidence="1">
    <location>
        <begin position="43"/>
        <end position="52"/>
    </location>
</feature>
<feature type="compositionally biased region" description="Polar residues" evidence="1">
    <location>
        <begin position="402"/>
        <end position="416"/>
    </location>
</feature>
<evidence type="ECO:0000256" key="1">
    <source>
        <dbReference type="SAM" id="MobiDB-lite"/>
    </source>
</evidence>
<dbReference type="InParanoid" id="E4WW35"/>
<name>E4WW35_OIKDI</name>
<organism evidence="2">
    <name type="scientific">Oikopleura dioica</name>
    <name type="common">Tunicate</name>
    <dbReference type="NCBI Taxonomy" id="34765"/>
    <lineage>
        <taxon>Eukaryota</taxon>
        <taxon>Metazoa</taxon>
        <taxon>Chordata</taxon>
        <taxon>Tunicata</taxon>
        <taxon>Appendicularia</taxon>
        <taxon>Copelata</taxon>
        <taxon>Oikopleuridae</taxon>
        <taxon>Oikopleura</taxon>
    </lineage>
</organism>
<reference evidence="2" key="1">
    <citation type="journal article" date="2010" name="Science">
        <title>Plasticity of animal genome architecture unmasked by rapid evolution of a pelagic tunicate.</title>
        <authorList>
            <person name="Denoeud F."/>
            <person name="Henriet S."/>
            <person name="Mungpakdee S."/>
            <person name="Aury J.M."/>
            <person name="Da Silva C."/>
            <person name="Brinkmann H."/>
            <person name="Mikhaleva J."/>
            <person name="Olsen L.C."/>
            <person name="Jubin C."/>
            <person name="Canestro C."/>
            <person name="Bouquet J.M."/>
            <person name="Danks G."/>
            <person name="Poulain J."/>
            <person name="Campsteijn C."/>
            <person name="Adamski M."/>
            <person name="Cross I."/>
            <person name="Yadetie F."/>
            <person name="Muffato M."/>
            <person name="Louis A."/>
            <person name="Butcher S."/>
            <person name="Tsagkogeorga G."/>
            <person name="Konrad A."/>
            <person name="Singh S."/>
            <person name="Jensen M.F."/>
            <person name="Cong E.H."/>
            <person name="Eikeseth-Otteraa H."/>
            <person name="Noel B."/>
            <person name="Anthouard V."/>
            <person name="Porcel B.M."/>
            <person name="Kachouri-Lafond R."/>
            <person name="Nishino A."/>
            <person name="Ugolini M."/>
            <person name="Chourrout P."/>
            <person name="Nishida H."/>
            <person name="Aasland R."/>
            <person name="Huzurbazar S."/>
            <person name="Westhof E."/>
            <person name="Delsuc F."/>
            <person name="Lehrach H."/>
            <person name="Reinhardt R."/>
            <person name="Weissenbach J."/>
            <person name="Roy S.W."/>
            <person name="Artiguenave F."/>
            <person name="Postlethwait J.H."/>
            <person name="Manak J.R."/>
            <person name="Thompson E.M."/>
            <person name="Jaillon O."/>
            <person name="Du Pasquier L."/>
            <person name="Boudinot P."/>
            <person name="Liberles D.A."/>
            <person name="Volff J.N."/>
            <person name="Philippe H."/>
            <person name="Lenhard B."/>
            <person name="Roest Crollius H."/>
            <person name="Wincker P."/>
            <person name="Chourrout D."/>
        </authorList>
    </citation>
    <scope>NUCLEOTIDE SEQUENCE [LARGE SCALE GENOMIC DNA]</scope>
</reference>
<feature type="compositionally biased region" description="Low complexity" evidence="1">
    <location>
        <begin position="233"/>
        <end position="244"/>
    </location>
</feature>
<dbReference type="AlphaFoldDB" id="E4WW35"/>
<feature type="region of interest" description="Disordered" evidence="1">
    <location>
        <begin position="389"/>
        <end position="442"/>
    </location>
</feature>
<feature type="compositionally biased region" description="Polar residues" evidence="1">
    <location>
        <begin position="76"/>
        <end position="90"/>
    </location>
</feature>